<organism evidence="2 3">
    <name type="scientific">Stentor coeruleus</name>
    <dbReference type="NCBI Taxonomy" id="5963"/>
    <lineage>
        <taxon>Eukaryota</taxon>
        <taxon>Sar</taxon>
        <taxon>Alveolata</taxon>
        <taxon>Ciliophora</taxon>
        <taxon>Postciliodesmatophora</taxon>
        <taxon>Heterotrichea</taxon>
        <taxon>Heterotrichida</taxon>
        <taxon>Stentoridae</taxon>
        <taxon>Stentor</taxon>
    </lineage>
</organism>
<dbReference type="Gene3D" id="1.20.1070.10">
    <property type="entry name" value="Rhodopsin 7-helix transmembrane proteins"/>
    <property type="match status" value="1"/>
</dbReference>
<feature type="transmembrane region" description="Helical" evidence="1">
    <location>
        <begin position="79"/>
        <end position="96"/>
    </location>
</feature>
<evidence type="ECO:0000256" key="1">
    <source>
        <dbReference type="SAM" id="Phobius"/>
    </source>
</evidence>
<gene>
    <name evidence="2" type="ORF">SteCoe_35011</name>
</gene>
<dbReference type="AlphaFoldDB" id="A0A1R2ATA4"/>
<dbReference type="EMBL" id="MPUH01001442">
    <property type="protein sequence ID" value="OMJ67747.1"/>
    <property type="molecule type" value="Genomic_DNA"/>
</dbReference>
<dbReference type="Proteomes" id="UP000187209">
    <property type="component" value="Unassembled WGS sequence"/>
</dbReference>
<dbReference type="SUPFAM" id="SSF81321">
    <property type="entry name" value="Family A G protein-coupled receptor-like"/>
    <property type="match status" value="1"/>
</dbReference>
<name>A0A1R2ATA4_9CILI</name>
<feature type="transmembrane region" description="Helical" evidence="1">
    <location>
        <begin position="197"/>
        <end position="214"/>
    </location>
</feature>
<keyword evidence="1" id="KW-0472">Membrane</keyword>
<evidence type="ECO:0008006" key="4">
    <source>
        <dbReference type="Google" id="ProtNLM"/>
    </source>
</evidence>
<feature type="transmembrane region" description="Helical" evidence="1">
    <location>
        <begin position="6"/>
        <end position="28"/>
    </location>
</feature>
<keyword evidence="1" id="KW-0812">Transmembrane</keyword>
<comment type="caution">
    <text evidence="2">The sequence shown here is derived from an EMBL/GenBank/DDBJ whole genome shotgun (WGS) entry which is preliminary data.</text>
</comment>
<feature type="transmembrane region" description="Helical" evidence="1">
    <location>
        <begin position="40"/>
        <end position="59"/>
    </location>
</feature>
<evidence type="ECO:0000313" key="3">
    <source>
        <dbReference type="Proteomes" id="UP000187209"/>
    </source>
</evidence>
<accession>A0A1R2ATA4</accession>
<reference evidence="2 3" key="1">
    <citation type="submission" date="2016-11" db="EMBL/GenBank/DDBJ databases">
        <title>The macronuclear genome of Stentor coeruleus: a giant cell with tiny introns.</title>
        <authorList>
            <person name="Slabodnick M."/>
            <person name="Ruby J.G."/>
            <person name="Reiff S.B."/>
            <person name="Swart E.C."/>
            <person name="Gosai S."/>
            <person name="Prabakaran S."/>
            <person name="Witkowska E."/>
            <person name="Larue G.E."/>
            <person name="Fisher S."/>
            <person name="Freeman R.M."/>
            <person name="Gunawardena J."/>
            <person name="Chu W."/>
            <person name="Stover N.A."/>
            <person name="Gregory B.D."/>
            <person name="Nowacki M."/>
            <person name="Derisi J."/>
            <person name="Roy S.W."/>
            <person name="Marshall W.F."/>
            <person name="Sood P."/>
        </authorList>
    </citation>
    <scope>NUCLEOTIDE SEQUENCE [LARGE SCALE GENOMIC DNA]</scope>
    <source>
        <strain evidence="2">WM001</strain>
    </source>
</reference>
<sequence>MLNWMSYGIIIGSCTSSFSALLVLIELCCLKYKDLSNTMIFFLMIIDLFISFTRLAIMYPISSLWCACSQTTWVVFRQWHKYLVFFIAYSMHCIIVKEKNISLRCLKYYLAFTLLLSLSAGILNYMFIKVEIESICVLLLDVNASIYYLIFALEYTPDFFILIFLCFYYGRIKNVLKKEIMVCNLKSARKRFFAKRLFGYCFMFCLYIFPYFIIEMVNDYEHDRNAGSLEETLSMIYSWYPFMDALVYGFTKSFKKNILNLIWKSPKFDTTQETLQVLREGQILRPRYYLDLAEISEPSSIFK</sequence>
<feature type="transmembrane region" description="Helical" evidence="1">
    <location>
        <begin position="108"/>
        <end position="128"/>
    </location>
</feature>
<keyword evidence="3" id="KW-1185">Reference proteome</keyword>
<feature type="transmembrane region" description="Helical" evidence="1">
    <location>
        <begin position="148"/>
        <end position="170"/>
    </location>
</feature>
<feature type="transmembrane region" description="Helical" evidence="1">
    <location>
        <begin position="234"/>
        <end position="251"/>
    </location>
</feature>
<protein>
    <recommendedName>
        <fullName evidence="4">G-protein coupled receptors family 1 profile domain-containing protein</fullName>
    </recommendedName>
</protein>
<evidence type="ECO:0000313" key="2">
    <source>
        <dbReference type="EMBL" id="OMJ67747.1"/>
    </source>
</evidence>
<proteinExistence type="predicted"/>
<keyword evidence="1" id="KW-1133">Transmembrane helix</keyword>